<reference evidence="3" key="2">
    <citation type="submission" date="2015-01" db="EMBL/GenBank/DDBJ databases">
        <title>Evolutionary Origins and Diversification of the Mycorrhizal Mutualists.</title>
        <authorList>
            <consortium name="DOE Joint Genome Institute"/>
            <consortium name="Mycorrhizal Genomics Consortium"/>
            <person name="Kohler A."/>
            <person name="Kuo A."/>
            <person name="Nagy L.G."/>
            <person name="Floudas D."/>
            <person name="Copeland A."/>
            <person name="Barry K.W."/>
            <person name="Cichocki N."/>
            <person name="Veneault-Fourrey C."/>
            <person name="LaButti K."/>
            <person name="Lindquist E.A."/>
            <person name="Lipzen A."/>
            <person name="Lundell T."/>
            <person name="Morin E."/>
            <person name="Murat C."/>
            <person name="Riley R."/>
            <person name="Ohm R."/>
            <person name="Sun H."/>
            <person name="Tunlid A."/>
            <person name="Henrissat B."/>
            <person name="Grigoriev I.V."/>
            <person name="Hibbett D.S."/>
            <person name="Martin F."/>
        </authorList>
    </citation>
    <scope>NUCLEOTIDE SEQUENCE [LARGE SCALE GENOMIC DNA]</scope>
    <source>
        <strain evidence="3">F 1598</strain>
    </source>
</reference>
<dbReference type="EMBL" id="KN832978">
    <property type="protein sequence ID" value="KIM87708.1"/>
    <property type="molecule type" value="Genomic_DNA"/>
</dbReference>
<feature type="compositionally biased region" description="Basic and acidic residues" evidence="1">
    <location>
        <begin position="901"/>
        <end position="933"/>
    </location>
</feature>
<evidence type="ECO:0000313" key="3">
    <source>
        <dbReference type="Proteomes" id="UP000054166"/>
    </source>
</evidence>
<keyword evidence="3" id="KW-1185">Reference proteome</keyword>
<dbReference type="HOGENOM" id="CLU_007603_0_0_1"/>
<evidence type="ECO:0000256" key="1">
    <source>
        <dbReference type="SAM" id="MobiDB-lite"/>
    </source>
</evidence>
<protein>
    <recommendedName>
        <fullName evidence="4">FHA domain-containing protein</fullName>
    </recommendedName>
</protein>
<feature type="region of interest" description="Disordered" evidence="1">
    <location>
        <begin position="829"/>
        <end position="1007"/>
    </location>
</feature>
<feature type="region of interest" description="Disordered" evidence="1">
    <location>
        <begin position="400"/>
        <end position="461"/>
    </location>
</feature>
<organism evidence="2 3">
    <name type="scientific">Piloderma croceum (strain F 1598)</name>
    <dbReference type="NCBI Taxonomy" id="765440"/>
    <lineage>
        <taxon>Eukaryota</taxon>
        <taxon>Fungi</taxon>
        <taxon>Dikarya</taxon>
        <taxon>Basidiomycota</taxon>
        <taxon>Agaricomycotina</taxon>
        <taxon>Agaricomycetes</taxon>
        <taxon>Agaricomycetidae</taxon>
        <taxon>Atheliales</taxon>
        <taxon>Atheliaceae</taxon>
        <taxon>Piloderma</taxon>
    </lineage>
</organism>
<feature type="compositionally biased region" description="Basic and acidic residues" evidence="1">
    <location>
        <begin position="940"/>
        <end position="950"/>
    </location>
</feature>
<proteinExistence type="predicted"/>
<name>A0A0C3BML2_PILCF</name>
<dbReference type="OrthoDB" id="552194at2759"/>
<gene>
    <name evidence="2" type="ORF">PILCRDRAFT_258269</name>
</gene>
<feature type="region of interest" description="Disordered" evidence="1">
    <location>
        <begin position="615"/>
        <end position="711"/>
    </location>
</feature>
<feature type="compositionally biased region" description="Low complexity" evidence="1">
    <location>
        <begin position="434"/>
        <end position="448"/>
    </location>
</feature>
<evidence type="ECO:0008006" key="4">
    <source>
        <dbReference type="Google" id="ProtNLM"/>
    </source>
</evidence>
<dbReference type="InParanoid" id="A0A0C3BML2"/>
<evidence type="ECO:0000313" key="2">
    <source>
        <dbReference type="EMBL" id="KIM87708.1"/>
    </source>
</evidence>
<feature type="compositionally biased region" description="Polar residues" evidence="1">
    <location>
        <begin position="837"/>
        <end position="852"/>
    </location>
</feature>
<dbReference type="AlphaFoldDB" id="A0A0C3BML2"/>
<accession>A0A0C3BML2</accession>
<dbReference type="Proteomes" id="UP000054166">
    <property type="component" value="Unassembled WGS sequence"/>
</dbReference>
<feature type="compositionally biased region" description="Polar residues" evidence="1">
    <location>
        <begin position="952"/>
        <end position="973"/>
    </location>
</feature>
<reference evidence="2 3" key="1">
    <citation type="submission" date="2014-04" db="EMBL/GenBank/DDBJ databases">
        <authorList>
            <consortium name="DOE Joint Genome Institute"/>
            <person name="Kuo A."/>
            <person name="Tarkka M."/>
            <person name="Buscot F."/>
            <person name="Kohler A."/>
            <person name="Nagy L.G."/>
            <person name="Floudas D."/>
            <person name="Copeland A."/>
            <person name="Barry K.W."/>
            <person name="Cichocki N."/>
            <person name="Veneault-Fourrey C."/>
            <person name="LaButti K."/>
            <person name="Lindquist E.A."/>
            <person name="Lipzen A."/>
            <person name="Lundell T."/>
            <person name="Morin E."/>
            <person name="Murat C."/>
            <person name="Sun H."/>
            <person name="Tunlid A."/>
            <person name="Henrissat B."/>
            <person name="Grigoriev I.V."/>
            <person name="Hibbett D.S."/>
            <person name="Martin F."/>
            <person name="Nordberg H.P."/>
            <person name="Cantor M.N."/>
            <person name="Hua S.X."/>
        </authorList>
    </citation>
    <scope>NUCLEOTIDE SEQUENCE [LARGE SCALE GENOMIC DNA]</scope>
    <source>
        <strain evidence="2 3">F 1598</strain>
    </source>
</reference>
<sequence length="1007" mass="109009">MWIISGPFDGQEKNEIGFKKAKLLKTGSSYLLGRKERQLTVNHGKVSHDHGAFTVGPYSQEDVTDPLVVPSLSIHNAGKKAMTITRETCVVNVNPSSMEELRDGDAVDIVGGVSLSVQWRQVCCLVQANRGKSSVSLDACASLGLSIIQTAHSSVTHHLISQFLANPSIATSLLGAAQFVKPEWLNEVIRLGNLPINDDPSNGCSLEQIFALPAETKFRPTFGASLPTSLMVFKIWEPNEERINMLMGYRFLFVGEKGREAGGAMTELVTRGGGNWAAFNVASGRKEWHHVLAKEKAKHAKIFGQQKALVVVADAKGMKTAVGSDQWEEFVDEAKSFDLSVVAPDIILQVVLHVNTALIASRADVDMGKCQCLSGPFDSVCHEYLKVGLYIADDRSSSPLPDFVPNTHPEEFSYPPATASGANGGPSKTLKQWVTPSVVSRPSTPPETLGGGDIPPPPRKVLKRRAHAPLPSIIGIDDPSVTESAPDTLAAEVPVVAGSSVHPLPFADTTTPIPARSSRLKRRAGTIASTLANTQAIQSQAAEQSGQEPPLKKFKALFDATHPDRHSVQDSQSGMSYSGDILDSQFFPRSETQTQSGATSGGAMNVGEARLDTVAEEEGSGITWTQGRGLKRKSRADDHEGNADAAGLDRPGEGASAQSTTKKRAVEDVNAVQISSRNGAPPVSRSKLASTIVKRPASKSGAAPGKPDTDAAFLKAVASTKRGKKTEDAFDREFNKLKISKPDVHHEEQEKEWAVLDDFEQDRGIRGNFMVVLEMDVYSRENGPGHMRGNAARLEWQDKPDFKKFKKKSILPARTKVEVVVHEENDYGMGSAYWKGNSESQSQGPNAQSSQPHMRKQSSGHTQTSRPGRGRAFIVIDSDEDAVSPTPRKNNDTVPSQTAKPADDQRVTQNREKAQSLFLDSDKDDNSEPHAPNDADFVDEDLRGFNDDAMAHQSSTLRTQEPSARQTRSSKPTATKRGTKKTPVIVDDDSDDGATFKGFRGKRMGAR</sequence>